<feature type="region of interest" description="Disordered" evidence="1">
    <location>
        <begin position="438"/>
        <end position="465"/>
    </location>
</feature>
<dbReference type="NCBIfam" id="TIGR01640">
    <property type="entry name" value="F_box_assoc_1"/>
    <property type="match status" value="1"/>
</dbReference>
<evidence type="ECO:0000313" key="3">
    <source>
        <dbReference type="EMBL" id="KAL3507254.1"/>
    </source>
</evidence>
<accession>A0ABD2YIM0</accession>
<reference evidence="3 4" key="1">
    <citation type="submission" date="2024-11" db="EMBL/GenBank/DDBJ databases">
        <title>A near-complete genome assembly of Cinchona calisaya.</title>
        <authorList>
            <person name="Lian D.C."/>
            <person name="Zhao X.W."/>
            <person name="Wei L."/>
        </authorList>
    </citation>
    <scope>NUCLEOTIDE SEQUENCE [LARGE SCALE GENOMIC DNA]</scope>
    <source>
        <tissue evidence="3">Nenye</tissue>
    </source>
</reference>
<dbReference type="InterPro" id="IPR036047">
    <property type="entry name" value="F-box-like_dom_sf"/>
</dbReference>
<dbReference type="EMBL" id="JBJUIK010000013">
    <property type="protein sequence ID" value="KAL3507254.1"/>
    <property type="molecule type" value="Genomic_DNA"/>
</dbReference>
<organism evidence="3 4">
    <name type="scientific">Cinchona calisaya</name>
    <dbReference type="NCBI Taxonomy" id="153742"/>
    <lineage>
        <taxon>Eukaryota</taxon>
        <taxon>Viridiplantae</taxon>
        <taxon>Streptophyta</taxon>
        <taxon>Embryophyta</taxon>
        <taxon>Tracheophyta</taxon>
        <taxon>Spermatophyta</taxon>
        <taxon>Magnoliopsida</taxon>
        <taxon>eudicotyledons</taxon>
        <taxon>Gunneridae</taxon>
        <taxon>Pentapetalae</taxon>
        <taxon>asterids</taxon>
        <taxon>lamiids</taxon>
        <taxon>Gentianales</taxon>
        <taxon>Rubiaceae</taxon>
        <taxon>Cinchonoideae</taxon>
        <taxon>Cinchoneae</taxon>
        <taxon>Cinchona</taxon>
    </lineage>
</organism>
<feature type="domain" description="F-box" evidence="2">
    <location>
        <begin position="15"/>
        <end position="55"/>
    </location>
</feature>
<evidence type="ECO:0000256" key="1">
    <source>
        <dbReference type="SAM" id="MobiDB-lite"/>
    </source>
</evidence>
<gene>
    <name evidence="3" type="ORF">ACH5RR_032636</name>
</gene>
<dbReference type="PANTHER" id="PTHR31672">
    <property type="entry name" value="BNACNNG10540D PROTEIN"/>
    <property type="match status" value="1"/>
</dbReference>
<dbReference type="Pfam" id="PF00646">
    <property type="entry name" value="F-box"/>
    <property type="match status" value="1"/>
</dbReference>
<protein>
    <recommendedName>
        <fullName evidence="2">F-box domain-containing protein</fullName>
    </recommendedName>
</protein>
<dbReference type="Pfam" id="PF07734">
    <property type="entry name" value="FBA_1"/>
    <property type="match status" value="1"/>
</dbReference>
<dbReference type="Proteomes" id="UP001630127">
    <property type="component" value="Unassembled WGS sequence"/>
</dbReference>
<dbReference type="SMART" id="SM00256">
    <property type="entry name" value="FBOX"/>
    <property type="match status" value="1"/>
</dbReference>
<name>A0ABD2YIM0_9GENT</name>
<dbReference type="InterPro" id="IPR017451">
    <property type="entry name" value="F-box-assoc_interact_dom"/>
</dbReference>
<keyword evidence="4" id="KW-1185">Reference proteome</keyword>
<dbReference type="PANTHER" id="PTHR31672:SF10">
    <property type="entry name" value="F-BOX DOMAIN-CONTAINING PROTEIN"/>
    <property type="match status" value="1"/>
</dbReference>
<dbReference type="CDD" id="cd09917">
    <property type="entry name" value="F-box_SF"/>
    <property type="match status" value="1"/>
</dbReference>
<dbReference type="AlphaFoldDB" id="A0ABD2YIM0"/>
<comment type="caution">
    <text evidence="3">The sequence shown here is derived from an EMBL/GenBank/DDBJ whole genome shotgun (WGS) entry which is preliminary data.</text>
</comment>
<evidence type="ECO:0000259" key="2">
    <source>
        <dbReference type="SMART" id="SM00256"/>
    </source>
</evidence>
<evidence type="ECO:0000313" key="4">
    <source>
        <dbReference type="Proteomes" id="UP001630127"/>
    </source>
</evidence>
<dbReference type="InterPro" id="IPR050796">
    <property type="entry name" value="SCF_F-box_component"/>
</dbReference>
<proteinExistence type="predicted"/>
<dbReference type="SUPFAM" id="SSF81383">
    <property type="entry name" value="F-box domain"/>
    <property type="match status" value="1"/>
</dbReference>
<dbReference type="InterPro" id="IPR006527">
    <property type="entry name" value="F-box-assoc_dom_typ1"/>
</dbReference>
<sequence length="465" mass="53815">MEEPQRKIAKTEEKFSSAIYEKILLRLEVKDLLKFKCVCYDWYDIISSTRFVQRHLELSKTDPEKHLHRIFVVYPLTTIDYRYFGFHIERRWNKIIDKPFRYPIEKMSRVDTEIIGSCDGLICLLSGGVNEQITIIWNPCSQELVTSPLPFDRDGVGFYWFGRDNNSNGYKLLLSSHYDKNYTLYELSSNSNSNGQGLYKWRKRTNKVICLTRVYQKTGTFFNGYVHWPCSQNRNFVVCYDLSKAKIRVLPAPDVIQHNNPCFSLGVLDGCLSAICKPHDNFEIWVIKNYSLEKSWTRLMELEGFKINSKFLKLLGTLRNGDLIVEVDHTTLERYYFKGKTPRIVKTHSINGISSDAITYVESLISPLGTIQLSPELLSVKEDADLISISGLFGLSGKTNPDDQLFKVPVKVPQKKYSRMEDYFDGSSDDDYCDRVYDDDEEVEGEDSDGFQEAKDETDFSMSCD</sequence>
<dbReference type="InterPro" id="IPR001810">
    <property type="entry name" value="F-box_dom"/>
</dbReference>
<feature type="compositionally biased region" description="Acidic residues" evidence="1">
    <location>
        <begin position="438"/>
        <end position="450"/>
    </location>
</feature>